<keyword evidence="1" id="KW-0175">Coiled coil</keyword>
<accession>A0A1U7DIP5</accession>
<feature type="coiled-coil region" evidence="1">
    <location>
        <begin position="217"/>
        <end position="283"/>
    </location>
</feature>
<feature type="compositionally biased region" description="Low complexity" evidence="2">
    <location>
        <begin position="73"/>
        <end position="93"/>
    </location>
</feature>
<keyword evidence="4" id="KW-1185">Reference proteome</keyword>
<organism evidence="3 4">
    <name type="scientific">Brevirhabdus pacifica</name>
    <dbReference type="NCBI Taxonomy" id="1267768"/>
    <lineage>
        <taxon>Bacteria</taxon>
        <taxon>Pseudomonadati</taxon>
        <taxon>Pseudomonadota</taxon>
        <taxon>Alphaproteobacteria</taxon>
        <taxon>Rhodobacterales</taxon>
        <taxon>Paracoccaceae</taxon>
        <taxon>Brevirhabdus</taxon>
    </lineage>
</organism>
<proteinExistence type="predicted"/>
<feature type="coiled-coil region" evidence="1">
    <location>
        <begin position="329"/>
        <end position="367"/>
    </location>
</feature>
<evidence type="ECO:0000256" key="2">
    <source>
        <dbReference type="SAM" id="MobiDB-lite"/>
    </source>
</evidence>
<gene>
    <name evidence="3" type="ORF">BV394_08785</name>
</gene>
<feature type="compositionally biased region" description="Low complexity" evidence="2">
    <location>
        <begin position="13"/>
        <end position="37"/>
    </location>
</feature>
<dbReference type="AlphaFoldDB" id="A0A1U7DIP5"/>
<reference evidence="3 4" key="1">
    <citation type="submission" date="2017-01" db="EMBL/GenBank/DDBJ databases">
        <title>Genomic analysis of Xuhuaishuia manganoxidans DY6-4.</title>
        <authorList>
            <person name="Wang X."/>
        </authorList>
    </citation>
    <scope>NUCLEOTIDE SEQUENCE [LARGE SCALE GENOMIC DNA]</scope>
    <source>
        <strain evidence="3 4">DY6-4</strain>
    </source>
</reference>
<dbReference type="Proteomes" id="UP000187266">
    <property type="component" value="Chromosome"/>
</dbReference>
<feature type="region of interest" description="Disordered" evidence="2">
    <location>
        <begin position="1"/>
        <end position="171"/>
    </location>
</feature>
<sequence length="537" mass="55474">MARSRKTNGKTGSPRSAASSKTPSKTTPAAAPEEATSQAPGSQVRGTGAPVTAVSGKRRTPSRLGPTGKPIEGAAQAAATSSASASQAPAAGSMPKVSRSRKDGGPTGKTPSEDKIITPPPGAEVAGDHGTTTRREDAAENGSDETEAQAEATPPAVYPTPAPTSEPRTEARRGGFFPMVLGGIVAGLIGYGTAQYLGPDGWFPTARNGGDQDGTTLAELQAQIEELRAEAATAADGRAALETELASARSGATDSAAPLVDRLDGLQINSEELDQRLAALEEARATDPAEEVQQSLATFEERQQQQFTELRSTLTDEMAASLAPVREGQDALGRDLAALQERVARLEEGLEARLAEVSDVRESAEAAEARARRQAALADIQAALTSGAPYQEPVSAIAASMDGAEAPSVPEALAATAQDGVATLAQLQQDFPDAARAALAESIKATAGDDPVSRFGAFLRTQTGARSLSARDGDDPDAILSQAQDALNQGRVEETLTLLERLPEEGRAEMATWMAAARDRVAALAAFDEYSASLAQN</sequence>
<protein>
    <submittedName>
        <fullName evidence="3">Uncharacterized protein</fullName>
    </submittedName>
</protein>
<evidence type="ECO:0000313" key="4">
    <source>
        <dbReference type="Proteomes" id="UP000187266"/>
    </source>
</evidence>
<dbReference type="STRING" id="1267768.BV394_08785"/>
<evidence type="ECO:0000256" key="1">
    <source>
        <dbReference type="SAM" id="Coils"/>
    </source>
</evidence>
<evidence type="ECO:0000313" key="3">
    <source>
        <dbReference type="EMBL" id="APX89795.1"/>
    </source>
</evidence>
<name>A0A1U7DIP5_9RHOB</name>
<accession>A0A2M9DB90</accession>
<dbReference type="EMBL" id="CP019124">
    <property type="protein sequence ID" value="APX89795.1"/>
    <property type="molecule type" value="Genomic_DNA"/>
</dbReference>
<dbReference type="OrthoDB" id="7659420at2"/>